<keyword evidence="5" id="KW-1185">Reference proteome</keyword>
<proteinExistence type="predicted"/>
<dbReference type="InterPro" id="IPR058664">
    <property type="entry name" value="ARB_00930-like_C"/>
</dbReference>
<name>A0A9W9LD86_9EURO</name>
<dbReference type="SUPFAM" id="SSF56601">
    <property type="entry name" value="beta-lactamase/transpeptidase-like"/>
    <property type="match status" value="1"/>
</dbReference>
<dbReference type="Pfam" id="PF26335">
    <property type="entry name" value="ARB_00930_C"/>
    <property type="match status" value="1"/>
</dbReference>
<sequence>MYSFTRLLPLLPLFCTSVVNAVNPCPILGPIWPAATGLSSDPVVIEALQNITTTIEHAIDAGNFSSDSISLQIFDANDPGALLSLFNTAADINTTLGVSDVDENTVFRIGSTSKLFTMFMLLIENGLGPMQDPVADYIPELRDAIIDLFRNSTNWDNGIDFTKWNEVTVGELATHMAGIGRDCKCSWLDPGLTSLVTLTESLDGVLDFTEQASTVEALGFPALPTSQIPTCGVPFPCDRKHFFKGMVQRHPIVPTSRTPIYSNAAFQILGYVVEAMAGDDYSKVLSDDILKPLNLSRTSYGAPDTSLGVIPNKGGLEWWNFAMGDEIPAGGIYSSAKDMATIGRAILNSTLLPPALTRRWLKPVSHTSSLDYGVGAPWEILSFGSERPIDLYTKSGDIGTYSSVFALSPDHGVGFVVLGAGANTHKSLALASDLVSAILIPALEKSAKKQAAKRFAGTYALDSANSSITISTDDGPGLLVTNWISDSSSMAAAFMSLNGMTGPSQLSTRLYPTGLESPGKISFRAVTPPALPSGIGPFTSSCITWFTVDSQVYGSVGIDEFVFNLDQTGNAVSVTPRVLRTTMKKT</sequence>
<accession>A0A9W9LD86</accession>
<feature type="chain" id="PRO_5041194852" description="Beta-lactamase-related domain-containing protein" evidence="1">
    <location>
        <begin position="22"/>
        <end position="586"/>
    </location>
</feature>
<keyword evidence="1" id="KW-0732">Signal</keyword>
<dbReference type="PANTHER" id="PTHR22935">
    <property type="entry name" value="PENICILLIN-BINDING PROTEIN"/>
    <property type="match status" value="1"/>
</dbReference>
<feature type="domain" description="Beta-lactamase-related" evidence="2">
    <location>
        <begin position="100"/>
        <end position="432"/>
    </location>
</feature>
<dbReference type="AlphaFoldDB" id="A0A9W9LD86"/>
<feature type="domain" description="Beta-lactamase-like ARB-00930-like C-terminal" evidence="3">
    <location>
        <begin position="447"/>
        <end position="585"/>
    </location>
</feature>
<evidence type="ECO:0000313" key="5">
    <source>
        <dbReference type="Proteomes" id="UP001147746"/>
    </source>
</evidence>
<reference evidence="4" key="1">
    <citation type="submission" date="2022-12" db="EMBL/GenBank/DDBJ databases">
        <authorList>
            <person name="Petersen C."/>
        </authorList>
    </citation>
    <scope>NUCLEOTIDE SEQUENCE</scope>
    <source>
        <strain evidence="4">IBT 21472</strain>
    </source>
</reference>
<evidence type="ECO:0000259" key="3">
    <source>
        <dbReference type="Pfam" id="PF26335"/>
    </source>
</evidence>
<gene>
    <name evidence="4" type="ORF">N7476_003246</name>
</gene>
<dbReference type="PANTHER" id="PTHR22935:SF97">
    <property type="entry name" value="BETA-LACTAMASE-RELATED DOMAIN-CONTAINING PROTEIN"/>
    <property type="match status" value="1"/>
</dbReference>
<dbReference type="Gene3D" id="3.40.710.10">
    <property type="entry name" value="DD-peptidase/beta-lactamase superfamily"/>
    <property type="match status" value="1"/>
</dbReference>
<dbReference type="EMBL" id="JAPZBO010000002">
    <property type="protein sequence ID" value="KAJ5324646.1"/>
    <property type="molecule type" value="Genomic_DNA"/>
</dbReference>
<protein>
    <recommendedName>
        <fullName evidence="6">Beta-lactamase-related domain-containing protein</fullName>
    </recommendedName>
</protein>
<dbReference type="InterPro" id="IPR051478">
    <property type="entry name" value="Beta-lactamase-like_AB/R"/>
</dbReference>
<evidence type="ECO:0008006" key="6">
    <source>
        <dbReference type="Google" id="ProtNLM"/>
    </source>
</evidence>
<comment type="caution">
    <text evidence="4">The sequence shown here is derived from an EMBL/GenBank/DDBJ whole genome shotgun (WGS) entry which is preliminary data.</text>
</comment>
<evidence type="ECO:0000313" key="4">
    <source>
        <dbReference type="EMBL" id="KAJ5324646.1"/>
    </source>
</evidence>
<dbReference type="InterPro" id="IPR012338">
    <property type="entry name" value="Beta-lactam/transpept-like"/>
</dbReference>
<dbReference type="Pfam" id="PF00144">
    <property type="entry name" value="Beta-lactamase"/>
    <property type="match status" value="1"/>
</dbReference>
<reference evidence="4" key="2">
    <citation type="journal article" date="2023" name="IMA Fungus">
        <title>Comparative genomic study of the Penicillium genus elucidates a diverse pangenome and 15 lateral gene transfer events.</title>
        <authorList>
            <person name="Petersen C."/>
            <person name="Sorensen T."/>
            <person name="Nielsen M.R."/>
            <person name="Sondergaard T.E."/>
            <person name="Sorensen J.L."/>
            <person name="Fitzpatrick D.A."/>
            <person name="Frisvad J.C."/>
            <person name="Nielsen K.L."/>
        </authorList>
    </citation>
    <scope>NUCLEOTIDE SEQUENCE</scope>
    <source>
        <strain evidence="4">IBT 21472</strain>
    </source>
</reference>
<organism evidence="4 5">
    <name type="scientific">Penicillium atrosanguineum</name>
    <dbReference type="NCBI Taxonomy" id="1132637"/>
    <lineage>
        <taxon>Eukaryota</taxon>
        <taxon>Fungi</taxon>
        <taxon>Dikarya</taxon>
        <taxon>Ascomycota</taxon>
        <taxon>Pezizomycotina</taxon>
        <taxon>Eurotiomycetes</taxon>
        <taxon>Eurotiomycetidae</taxon>
        <taxon>Eurotiales</taxon>
        <taxon>Aspergillaceae</taxon>
        <taxon>Penicillium</taxon>
    </lineage>
</organism>
<dbReference type="InterPro" id="IPR001466">
    <property type="entry name" value="Beta-lactam-related"/>
</dbReference>
<dbReference type="Proteomes" id="UP001147746">
    <property type="component" value="Unassembled WGS sequence"/>
</dbReference>
<evidence type="ECO:0000259" key="2">
    <source>
        <dbReference type="Pfam" id="PF00144"/>
    </source>
</evidence>
<evidence type="ECO:0000256" key="1">
    <source>
        <dbReference type="SAM" id="SignalP"/>
    </source>
</evidence>
<feature type="signal peptide" evidence="1">
    <location>
        <begin position="1"/>
        <end position="21"/>
    </location>
</feature>